<feature type="region of interest" description="Disordered" evidence="1">
    <location>
        <begin position="165"/>
        <end position="209"/>
    </location>
</feature>
<evidence type="ECO:0000256" key="1">
    <source>
        <dbReference type="SAM" id="MobiDB-lite"/>
    </source>
</evidence>
<dbReference type="EMBL" id="UYJE01007850">
    <property type="protein sequence ID" value="VDI58452.1"/>
    <property type="molecule type" value="Genomic_DNA"/>
</dbReference>
<keyword evidence="4" id="KW-1185">Reference proteome</keyword>
<reference evidence="3" key="1">
    <citation type="submission" date="2018-11" db="EMBL/GenBank/DDBJ databases">
        <authorList>
            <person name="Alioto T."/>
            <person name="Alioto T."/>
        </authorList>
    </citation>
    <scope>NUCLEOTIDE SEQUENCE</scope>
</reference>
<protein>
    <recommendedName>
        <fullName evidence="2">CHD N-terminal domain-containing protein</fullName>
    </recommendedName>
</protein>
<feature type="compositionally biased region" description="Basic and acidic residues" evidence="1">
    <location>
        <begin position="182"/>
        <end position="201"/>
    </location>
</feature>
<organism evidence="3 4">
    <name type="scientific">Mytilus galloprovincialis</name>
    <name type="common">Mediterranean mussel</name>
    <dbReference type="NCBI Taxonomy" id="29158"/>
    <lineage>
        <taxon>Eukaryota</taxon>
        <taxon>Metazoa</taxon>
        <taxon>Spiralia</taxon>
        <taxon>Lophotrochozoa</taxon>
        <taxon>Mollusca</taxon>
        <taxon>Bivalvia</taxon>
        <taxon>Autobranchia</taxon>
        <taxon>Pteriomorphia</taxon>
        <taxon>Mytilida</taxon>
        <taxon>Mytiloidea</taxon>
        <taxon>Mytilidae</taxon>
        <taxon>Mytilinae</taxon>
        <taxon>Mytilus</taxon>
    </lineage>
</organism>
<dbReference type="AlphaFoldDB" id="A0A8B6G4K3"/>
<gene>
    <name evidence="3" type="ORF">MGAL_10B093541</name>
</gene>
<feature type="compositionally biased region" description="Acidic residues" evidence="1">
    <location>
        <begin position="7"/>
        <end position="28"/>
    </location>
</feature>
<evidence type="ECO:0000259" key="2">
    <source>
        <dbReference type="Pfam" id="PF08073"/>
    </source>
</evidence>
<dbReference type="Pfam" id="PF08073">
    <property type="entry name" value="CHDNT"/>
    <property type="match status" value="1"/>
</dbReference>
<comment type="caution">
    <text evidence="3">The sequence shown here is derived from an EMBL/GenBank/DDBJ whole genome shotgun (WGS) entry which is preliminary data.</text>
</comment>
<dbReference type="Proteomes" id="UP000596742">
    <property type="component" value="Unassembled WGS sequence"/>
</dbReference>
<dbReference type="InterPro" id="IPR012958">
    <property type="entry name" value="CHD_N"/>
</dbReference>
<feature type="compositionally biased region" description="Basic and acidic residues" evidence="1">
    <location>
        <begin position="54"/>
        <end position="64"/>
    </location>
</feature>
<feature type="compositionally biased region" description="Basic residues" evidence="1">
    <location>
        <begin position="33"/>
        <end position="53"/>
    </location>
</feature>
<dbReference type="OrthoDB" id="5857104at2759"/>
<accession>A0A8B6G4K3</accession>
<name>A0A8B6G4K3_MYTGA</name>
<proteinExistence type="predicted"/>
<evidence type="ECO:0000313" key="3">
    <source>
        <dbReference type="EMBL" id="VDI58452.1"/>
    </source>
</evidence>
<feature type="domain" description="CHD N-terminal" evidence="2">
    <location>
        <begin position="111"/>
        <end position="161"/>
    </location>
</feature>
<feature type="region of interest" description="Disordered" evidence="1">
    <location>
        <begin position="1"/>
        <end position="102"/>
    </location>
</feature>
<evidence type="ECO:0000313" key="4">
    <source>
        <dbReference type="Proteomes" id="UP000596742"/>
    </source>
</evidence>
<feature type="compositionally biased region" description="Polar residues" evidence="1">
    <location>
        <begin position="85"/>
        <end position="96"/>
    </location>
</feature>
<sequence length="209" mass="23654">MPGGKFDDEENVEMEEEAGEDESFEDEAASEKKVKKRKKKDGERQKRKKKKKKHDDEVEDYGRSEDEDYASPPKKQRKPKTPTPSISAPAQQASKTPSEKIAEELGVSNIEIEYSDDDFTSLNNYKLFKEHIQPLIQEANPKVPIERMVSLIGAKWKEFAKLVTERHKKGDSSTLSSPTPAKKPEDTPVKAKKEAQDDAKDSSYAQEQG</sequence>